<dbReference type="PROSITE" id="PS51388">
    <property type="entry name" value="GED"/>
    <property type="match status" value="1"/>
</dbReference>
<dbReference type="OMA" id="CVITEME"/>
<dbReference type="InParanoid" id="A0A200QHV1"/>
<sequence>MPRNLSSIADAMTAFMRVLRSAKESLRKILISGEFNEFPDESKMHCTARLAEMLDSYSAELEMKSPEKSTKDKFLLEEIKVLVETKGIGLPNFLPRTAFLTILQRRVNQVADTPIEFVQKVWNYVEDVFVRVLVMKSESYPQLQSFTRWAAINLMTKVRNRSIDRVKEIVEMEKMSDYSCSTEYLATWSRLMLQQQKFKEVMNKGSQQKILNFEMLGDVEFGHLQDNQVVQQAFDIKMRLMAYWKIVLKRLVDCLALHLLFSVQNLINKEMEVDIVNESMGGPSGGGGIERMLEESPSVASKRDKLNRSIKLLRDSKDVVAKIMDRIAVYGEGAD</sequence>
<dbReference type="InterPro" id="IPR022812">
    <property type="entry name" value="Dynamin"/>
</dbReference>
<dbReference type="Pfam" id="PF01031">
    <property type="entry name" value="Dynamin_M"/>
    <property type="match status" value="1"/>
</dbReference>
<gene>
    <name evidence="2" type="ORF">BVC80_7963g6</name>
</gene>
<evidence type="ECO:0000313" key="2">
    <source>
        <dbReference type="EMBL" id="OVA10098.1"/>
    </source>
</evidence>
<dbReference type="GO" id="GO:0003924">
    <property type="term" value="F:GTPase activity"/>
    <property type="evidence" value="ECO:0007669"/>
    <property type="project" value="InterPro"/>
</dbReference>
<reference evidence="2 3" key="1">
    <citation type="journal article" date="2017" name="Mol. Plant">
        <title>The Genome of Medicinal Plant Macleaya cordata Provides New Insights into Benzylisoquinoline Alkaloids Metabolism.</title>
        <authorList>
            <person name="Liu X."/>
            <person name="Liu Y."/>
            <person name="Huang P."/>
            <person name="Ma Y."/>
            <person name="Qing Z."/>
            <person name="Tang Q."/>
            <person name="Cao H."/>
            <person name="Cheng P."/>
            <person name="Zheng Y."/>
            <person name="Yuan Z."/>
            <person name="Zhou Y."/>
            <person name="Liu J."/>
            <person name="Tang Z."/>
            <person name="Zhuo Y."/>
            <person name="Zhang Y."/>
            <person name="Yu L."/>
            <person name="Huang J."/>
            <person name="Yang P."/>
            <person name="Peng Q."/>
            <person name="Zhang J."/>
            <person name="Jiang W."/>
            <person name="Zhang Z."/>
            <person name="Lin K."/>
            <person name="Ro D.K."/>
            <person name="Chen X."/>
            <person name="Xiong X."/>
            <person name="Shang Y."/>
            <person name="Huang S."/>
            <person name="Zeng J."/>
        </authorList>
    </citation>
    <scope>NUCLEOTIDE SEQUENCE [LARGE SCALE GENOMIC DNA]</scope>
    <source>
        <strain evidence="3">cv. BLH2017</strain>
        <tissue evidence="2">Root</tissue>
    </source>
</reference>
<organism evidence="2 3">
    <name type="scientific">Macleaya cordata</name>
    <name type="common">Five-seeded plume-poppy</name>
    <name type="synonym">Bocconia cordata</name>
    <dbReference type="NCBI Taxonomy" id="56857"/>
    <lineage>
        <taxon>Eukaryota</taxon>
        <taxon>Viridiplantae</taxon>
        <taxon>Streptophyta</taxon>
        <taxon>Embryophyta</taxon>
        <taxon>Tracheophyta</taxon>
        <taxon>Spermatophyta</taxon>
        <taxon>Magnoliopsida</taxon>
        <taxon>Ranunculales</taxon>
        <taxon>Papaveraceae</taxon>
        <taxon>Papaveroideae</taxon>
        <taxon>Macleaya</taxon>
    </lineage>
</organism>
<accession>A0A200QHV1</accession>
<dbReference type="GO" id="GO:0005525">
    <property type="term" value="F:GTP binding"/>
    <property type="evidence" value="ECO:0007669"/>
    <property type="project" value="InterPro"/>
</dbReference>
<dbReference type="STRING" id="56857.A0A200QHV1"/>
<dbReference type="GO" id="GO:0005737">
    <property type="term" value="C:cytoplasm"/>
    <property type="evidence" value="ECO:0007669"/>
    <property type="project" value="TreeGrafter"/>
</dbReference>
<dbReference type="Proteomes" id="UP000195402">
    <property type="component" value="Unassembled WGS sequence"/>
</dbReference>
<comment type="caution">
    <text evidence="2">The sequence shown here is derived from an EMBL/GenBank/DDBJ whole genome shotgun (WGS) entry which is preliminary data.</text>
</comment>
<dbReference type="GO" id="GO:0005874">
    <property type="term" value="C:microtubule"/>
    <property type="evidence" value="ECO:0007669"/>
    <property type="project" value="TreeGrafter"/>
</dbReference>
<dbReference type="AlphaFoldDB" id="A0A200QHV1"/>
<name>A0A200QHV1_MACCD</name>
<dbReference type="InterPro" id="IPR000375">
    <property type="entry name" value="Dynamin_stalk"/>
</dbReference>
<protein>
    <submittedName>
        <fullName evidence="2">Dynamin central domain</fullName>
    </submittedName>
</protein>
<dbReference type="PANTHER" id="PTHR11566">
    <property type="entry name" value="DYNAMIN"/>
    <property type="match status" value="1"/>
</dbReference>
<feature type="domain" description="GED" evidence="1">
    <location>
        <begin position="233"/>
        <end position="328"/>
    </location>
</feature>
<dbReference type="FunCoup" id="A0A200QHV1">
    <property type="interactions" value="45"/>
</dbReference>
<proteinExistence type="predicted"/>
<dbReference type="Gene3D" id="1.20.120.1240">
    <property type="entry name" value="Dynamin, middle domain"/>
    <property type="match status" value="1"/>
</dbReference>
<evidence type="ECO:0000259" key="1">
    <source>
        <dbReference type="PROSITE" id="PS51388"/>
    </source>
</evidence>
<dbReference type="InterPro" id="IPR003130">
    <property type="entry name" value="GED"/>
</dbReference>
<keyword evidence="3" id="KW-1185">Reference proteome</keyword>
<dbReference type="SMART" id="SM00302">
    <property type="entry name" value="GED"/>
    <property type="match status" value="1"/>
</dbReference>
<dbReference type="OrthoDB" id="5061070at2759"/>
<dbReference type="Pfam" id="PF02212">
    <property type="entry name" value="GED"/>
    <property type="match status" value="1"/>
</dbReference>
<dbReference type="InterPro" id="IPR020850">
    <property type="entry name" value="GED_dom"/>
</dbReference>
<dbReference type="EMBL" id="MVGT01002032">
    <property type="protein sequence ID" value="OVA10098.1"/>
    <property type="molecule type" value="Genomic_DNA"/>
</dbReference>
<dbReference type="GO" id="GO:0016020">
    <property type="term" value="C:membrane"/>
    <property type="evidence" value="ECO:0007669"/>
    <property type="project" value="TreeGrafter"/>
</dbReference>
<evidence type="ECO:0000313" key="3">
    <source>
        <dbReference type="Proteomes" id="UP000195402"/>
    </source>
</evidence>
<dbReference type="GO" id="GO:0008017">
    <property type="term" value="F:microtubule binding"/>
    <property type="evidence" value="ECO:0007669"/>
    <property type="project" value="TreeGrafter"/>
</dbReference>
<dbReference type="PANTHER" id="PTHR11566:SF173">
    <property type="entry name" value="DYNAMIN-RELATED PROTEIN 4C"/>
    <property type="match status" value="1"/>
</dbReference>